<dbReference type="Pfam" id="PF12796">
    <property type="entry name" value="Ank_2"/>
    <property type="match status" value="1"/>
</dbReference>
<keyword evidence="1" id="KW-0677">Repeat</keyword>
<dbReference type="SMART" id="SM00248">
    <property type="entry name" value="ANK"/>
    <property type="match status" value="2"/>
</dbReference>
<evidence type="ECO:0000313" key="5">
    <source>
        <dbReference type="Proteomes" id="UP000800036"/>
    </source>
</evidence>
<feature type="repeat" description="ANK" evidence="3">
    <location>
        <begin position="42"/>
        <end position="74"/>
    </location>
</feature>
<proteinExistence type="predicted"/>
<dbReference type="Proteomes" id="UP000800036">
    <property type="component" value="Unassembled WGS sequence"/>
</dbReference>
<accession>A0A6A5V135</accession>
<dbReference type="PANTHER" id="PTHR24171">
    <property type="entry name" value="ANKYRIN REPEAT DOMAIN-CONTAINING PROTEIN 39-RELATED"/>
    <property type="match status" value="1"/>
</dbReference>
<dbReference type="PROSITE" id="PS50088">
    <property type="entry name" value="ANK_REPEAT"/>
    <property type="match status" value="2"/>
</dbReference>
<evidence type="ECO:0000256" key="3">
    <source>
        <dbReference type="PROSITE-ProRule" id="PRU00023"/>
    </source>
</evidence>
<dbReference type="InterPro" id="IPR036770">
    <property type="entry name" value="Ankyrin_rpt-contain_sf"/>
</dbReference>
<dbReference type="SUPFAM" id="SSF48403">
    <property type="entry name" value="Ankyrin repeat"/>
    <property type="match status" value="1"/>
</dbReference>
<evidence type="ECO:0000256" key="1">
    <source>
        <dbReference type="ARBA" id="ARBA00022737"/>
    </source>
</evidence>
<protein>
    <submittedName>
        <fullName evidence="4">Ankyrin</fullName>
    </submittedName>
</protein>
<keyword evidence="5" id="KW-1185">Reference proteome</keyword>
<organism evidence="4 5">
    <name type="scientific">Bimuria novae-zelandiae CBS 107.79</name>
    <dbReference type="NCBI Taxonomy" id="1447943"/>
    <lineage>
        <taxon>Eukaryota</taxon>
        <taxon>Fungi</taxon>
        <taxon>Dikarya</taxon>
        <taxon>Ascomycota</taxon>
        <taxon>Pezizomycotina</taxon>
        <taxon>Dothideomycetes</taxon>
        <taxon>Pleosporomycetidae</taxon>
        <taxon>Pleosporales</taxon>
        <taxon>Massarineae</taxon>
        <taxon>Didymosphaeriaceae</taxon>
        <taxon>Bimuria</taxon>
    </lineage>
</organism>
<feature type="repeat" description="ANK" evidence="3">
    <location>
        <begin position="9"/>
        <end position="41"/>
    </location>
</feature>
<name>A0A6A5V135_9PLEO</name>
<dbReference type="EMBL" id="ML976700">
    <property type="protein sequence ID" value="KAF1970588.1"/>
    <property type="molecule type" value="Genomic_DNA"/>
</dbReference>
<evidence type="ECO:0000313" key="4">
    <source>
        <dbReference type="EMBL" id="KAF1970588.1"/>
    </source>
</evidence>
<reference evidence="4" key="1">
    <citation type="journal article" date="2020" name="Stud. Mycol.">
        <title>101 Dothideomycetes genomes: a test case for predicting lifestyles and emergence of pathogens.</title>
        <authorList>
            <person name="Haridas S."/>
            <person name="Albert R."/>
            <person name="Binder M."/>
            <person name="Bloem J."/>
            <person name="Labutti K."/>
            <person name="Salamov A."/>
            <person name="Andreopoulos B."/>
            <person name="Baker S."/>
            <person name="Barry K."/>
            <person name="Bills G."/>
            <person name="Bluhm B."/>
            <person name="Cannon C."/>
            <person name="Castanera R."/>
            <person name="Culley D."/>
            <person name="Daum C."/>
            <person name="Ezra D."/>
            <person name="Gonzalez J."/>
            <person name="Henrissat B."/>
            <person name="Kuo A."/>
            <person name="Liang C."/>
            <person name="Lipzen A."/>
            <person name="Lutzoni F."/>
            <person name="Magnuson J."/>
            <person name="Mondo S."/>
            <person name="Nolan M."/>
            <person name="Ohm R."/>
            <person name="Pangilinan J."/>
            <person name="Park H.-J."/>
            <person name="Ramirez L."/>
            <person name="Alfaro M."/>
            <person name="Sun H."/>
            <person name="Tritt A."/>
            <person name="Yoshinaga Y."/>
            <person name="Zwiers L.-H."/>
            <person name="Turgeon B."/>
            <person name="Goodwin S."/>
            <person name="Spatafora J."/>
            <person name="Crous P."/>
            <person name="Grigoriev I."/>
        </authorList>
    </citation>
    <scope>NUCLEOTIDE SEQUENCE</scope>
    <source>
        <strain evidence="4">CBS 107.79</strain>
    </source>
</reference>
<dbReference type="InterPro" id="IPR002110">
    <property type="entry name" value="Ankyrin_rpt"/>
</dbReference>
<sequence>DLESKDKEYDQVQLLVAAQYGHEAVVELLLNKGADLETKDKNGQTPFLRAAEGGHKAVVELLLDKGADLETKGKNGRTP</sequence>
<evidence type="ECO:0000256" key="2">
    <source>
        <dbReference type="ARBA" id="ARBA00023043"/>
    </source>
</evidence>
<feature type="non-terminal residue" evidence="4">
    <location>
        <position position="79"/>
    </location>
</feature>
<feature type="non-terminal residue" evidence="4">
    <location>
        <position position="1"/>
    </location>
</feature>
<gene>
    <name evidence="4" type="ORF">BU23DRAFT_441016</name>
</gene>
<keyword evidence="2 3" id="KW-0040">ANK repeat</keyword>
<dbReference type="OrthoDB" id="539213at2759"/>
<dbReference type="PROSITE" id="PS50297">
    <property type="entry name" value="ANK_REP_REGION"/>
    <property type="match status" value="2"/>
</dbReference>
<dbReference type="Gene3D" id="1.25.40.20">
    <property type="entry name" value="Ankyrin repeat-containing domain"/>
    <property type="match status" value="1"/>
</dbReference>
<dbReference type="AlphaFoldDB" id="A0A6A5V135"/>